<proteinExistence type="predicted"/>
<organism evidence="1 2">
    <name type="scientific">Roseivivax sediminis</name>
    <dbReference type="NCBI Taxonomy" id="936889"/>
    <lineage>
        <taxon>Bacteria</taxon>
        <taxon>Pseudomonadati</taxon>
        <taxon>Pseudomonadota</taxon>
        <taxon>Alphaproteobacteria</taxon>
        <taxon>Rhodobacterales</taxon>
        <taxon>Roseobacteraceae</taxon>
        <taxon>Roseivivax</taxon>
    </lineage>
</organism>
<reference evidence="1 2" key="1">
    <citation type="submission" date="2016-10" db="EMBL/GenBank/DDBJ databases">
        <authorList>
            <person name="Varghese N."/>
            <person name="Submissions S."/>
        </authorList>
    </citation>
    <scope>NUCLEOTIDE SEQUENCE [LARGE SCALE GENOMIC DNA]</scope>
    <source>
        <strain evidence="2">YIM D21,KCTC 23444,ACCC 10710</strain>
    </source>
</reference>
<keyword evidence="2" id="KW-1185">Reference proteome</keyword>
<gene>
    <name evidence="1" type="ORF">SAMN04515678_11490</name>
</gene>
<accession>A0A1I2CUF3</accession>
<dbReference type="EMBL" id="FOMS01000014">
    <property type="protein sequence ID" value="SFE71956.1"/>
    <property type="molecule type" value="Genomic_DNA"/>
</dbReference>
<evidence type="ECO:0000313" key="2">
    <source>
        <dbReference type="Proteomes" id="UP000325289"/>
    </source>
</evidence>
<protein>
    <submittedName>
        <fullName evidence="1">Uncharacterized protein</fullName>
    </submittedName>
</protein>
<sequence length="68" mass="7399">MLEARFEVDGVTSSSIPVSDAAAARPVLELRHETSSGVANIRCAGLRAKPVCAEWARERQARMVQAYL</sequence>
<dbReference type="AlphaFoldDB" id="A0A1I2CUF3"/>
<evidence type="ECO:0000313" key="1">
    <source>
        <dbReference type="EMBL" id="SFE71956.1"/>
    </source>
</evidence>
<dbReference type="Proteomes" id="UP000325289">
    <property type="component" value="Unassembled WGS sequence"/>
</dbReference>
<name>A0A1I2CUF3_9RHOB</name>